<keyword evidence="3" id="KW-1185">Reference proteome</keyword>
<reference evidence="3" key="1">
    <citation type="journal article" date="2019" name="Int. J. Syst. Evol. Microbiol.">
        <title>The Global Catalogue of Microorganisms (GCM) 10K type strain sequencing project: providing services to taxonomists for standard genome sequencing and annotation.</title>
        <authorList>
            <consortium name="The Broad Institute Genomics Platform"/>
            <consortium name="The Broad Institute Genome Sequencing Center for Infectious Disease"/>
            <person name="Wu L."/>
            <person name="Ma J."/>
        </authorList>
    </citation>
    <scope>NUCLEOTIDE SEQUENCE [LARGE SCALE GENOMIC DNA]</scope>
    <source>
        <strain evidence="3">CGMCC-1.15741</strain>
    </source>
</reference>
<evidence type="ECO:0000313" key="2">
    <source>
        <dbReference type="EMBL" id="MFC6199848.1"/>
    </source>
</evidence>
<evidence type="ECO:0000313" key="3">
    <source>
        <dbReference type="Proteomes" id="UP001596303"/>
    </source>
</evidence>
<gene>
    <name evidence="2" type="ORF">ACFQDM_17355</name>
</gene>
<evidence type="ECO:0000256" key="1">
    <source>
        <dbReference type="SAM" id="MobiDB-lite"/>
    </source>
</evidence>
<name>A0ABW1SEZ1_9PROT</name>
<dbReference type="RefSeq" id="WP_377381380.1">
    <property type="nucleotide sequence ID" value="NZ_JBHSSW010000066.1"/>
</dbReference>
<proteinExistence type="predicted"/>
<dbReference type="EMBL" id="JBHSSW010000066">
    <property type="protein sequence ID" value="MFC6199848.1"/>
    <property type="molecule type" value="Genomic_DNA"/>
</dbReference>
<protein>
    <submittedName>
        <fullName evidence="2">Uncharacterized protein</fullName>
    </submittedName>
</protein>
<sequence>MTHAPASHITCHAFCAIGLYLARLLGEVARLQTSGMRDAPANITSMVGSANVMVFAFIRSLAATELSSSGYSDAANILRDWHHHHDMAVPLRIDEPHSPTELRRQLEDSMALFERAEVLAHQLACMITCALGHTIPVEPVSPYLLLIELRPVSHSPRTHGPTPDPWPPPDRSSRDA</sequence>
<dbReference type="Proteomes" id="UP001596303">
    <property type="component" value="Unassembled WGS sequence"/>
</dbReference>
<accession>A0ABW1SEZ1</accession>
<comment type="caution">
    <text evidence="2">The sequence shown here is derived from an EMBL/GenBank/DDBJ whole genome shotgun (WGS) entry which is preliminary data.</text>
</comment>
<feature type="region of interest" description="Disordered" evidence="1">
    <location>
        <begin position="154"/>
        <end position="176"/>
    </location>
</feature>
<organism evidence="2 3">
    <name type="scientific">Ponticaulis profundi</name>
    <dbReference type="NCBI Taxonomy" id="2665222"/>
    <lineage>
        <taxon>Bacteria</taxon>
        <taxon>Pseudomonadati</taxon>
        <taxon>Pseudomonadota</taxon>
        <taxon>Alphaproteobacteria</taxon>
        <taxon>Hyphomonadales</taxon>
        <taxon>Hyphomonadaceae</taxon>
        <taxon>Ponticaulis</taxon>
    </lineage>
</organism>